<evidence type="ECO:0000313" key="7">
    <source>
        <dbReference type="Proteomes" id="UP000182125"/>
    </source>
</evidence>
<accession>A0A0Q2UMI7</accession>
<evidence type="ECO:0000256" key="2">
    <source>
        <dbReference type="SAM" id="Phobius"/>
    </source>
</evidence>
<evidence type="ECO:0000256" key="1">
    <source>
        <dbReference type="SAM" id="MobiDB-lite"/>
    </source>
</evidence>
<keyword evidence="2" id="KW-1133">Transmembrane helix</keyword>
<evidence type="ECO:0000313" key="3">
    <source>
        <dbReference type="EMBL" id="ASJ11508.1"/>
    </source>
</evidence>
<evidence type="ECO:0000313" key="8">
    <source>
        <dbReference type="Proteomes" id="UP000250136"/>
    </source>
</evidence>
<dbReference type="Proteomes" id="UP000250136">
    <property type="component" value="Chromosome"/>
</dbReference>
<evidence type="ECO:0000313" key="5">
    <source>
        <dbReference type="EMBL" id="SEW05431.1"/>
    </source>
</evidence>
<keyword evidence="8" id="KW-1185">Reference proteome</keyword>
<proteinExistence type="predicted"/>
<dbReference type="STRING" id="277988.SAMN05216170_1280"/>
<dbReference type="GeneID" id="33332907"/>
<reference evidence="3 8" key="2">
    <citation type="submission" date="2016-04" db="EMBL/GenBank/DDBJ databases">
        <title>Complete genome sequence of Thermococcus thioreducens type strain OGL-20P.</title>
        <authorList>
            <person name="Oger P.M."/>
        </authorList>
    </citation>
    <scope>NUCLEOTIDE SEQUENCE [LARGE SCALE GENOMIC DNA]</scope>
    <source>
        <strain evidence="3 8">OGL-20P</strain>
    </source>
</reference>
<feature type="region of interest" description="Disordered" evidence="1">
    <location>
        <begin position="205"/>
        <end position="227"/>
    </location>
</feature>
<dbReference type="EMBL" id="LIXN01000015">
    <property type="protein sequence ID" value="KQH81880.1"/>
    <property type="molecule type" value="Genomic_DNA"/>
</dbReference>
<organism evidence="4 6">
    <name type="scientific">Thermococcus thioreducens</name>
    <dbReference type="NCBI Taxonomy" id="277988"/>
    <lineage>
        <taxon>Archaea</taxon>
        <taxon>Methanobacteriati</taxon>
        <taxon>Methanobacteriota</taxon>
        <taxon>Thermococci</taxon>
        <taxon>Thermococcales</taxon>
        <taxon>Thermococcaceae</taxon>
        <taxon>Thermococcus</taxon>
    </lineage>
</organism>
<dbReference type="Proteomes" id="UP000182125">
    <property type="component" value="Unassembled WGS sequence"/>
</dbReference>
<feature type="transmembrane region" description="Helical" evidence="2">
    <location>
        <begin position="6"/>
        <end position="33"/>
    </location>
</feature>
<feature type="transmembrane region" description="Helical" evidence="2">
    <location>
        <begin position="120"/>
        <end position="140"/>
    </location>
</feature>
<dbReference type="EMBL" id="CP015105">
    <property type="protein sequence ID" value="ASJ11508.1"/>
    <property type="molecule type" value="Genomic_DNA"/>
</dbReference>
<keyword evidence="2" id="KW-0472">Membrane</keyword>
<feature type="transmembrane region" description="Helical" evidence="2">
    <location>
        <begin position="152"/>
        <end position="172"/>
    </location>
</feature>
<sequence>MIREILAFVFLIAFLFINLVLMLMRTFGSLAGMTWRKVLRLEIPENKKKGLEKLYTLFWLTVGIWAFWKLWGTSGAAAIFGFLAFRSGANITKTLIYGLHDQRIIEKYTEDSRLLGIIGTATKLTIMLETVFVVAFALAYKAFSVTLSPGGVSANTFILSLWVLGLIFGLLFGRFIARNNDGILLQNAVAVVGFFTTRKGKKKTEETVEKAKKAPRKLRSKFPKLEK</sequence>
<dbReference type="KEGG" id="ttd:A3L14_00770"/>
<reference evidence="5 7" key="3">
    <citation type="submission" date="2016-10" db="EMBL/GenBank/DDBJ databases">
        <authorList>
            <person name="de Groot N.N."/>
        </authorList>
    </citation>
    <scope>NUCLEOTIDE SEQUENCE [LARGE SCALE GENOMIC DNA]</scope>
    <source>
        <strain evidence="5 7">OGL-20</strain>
    </source>
</reference>
<gene>
    <name evidence="3" type="ORF">A3L14_00770</name>
    <name evidence="4" type="ORF">AMR53_09055</name>
    <name evidence="5" type="ORF">SAMN05216170_1280</name>
</gene>
<dbReference type="EMBL" id="FOIW01000002">
    <property type="protein sequence ID" value="SEW05431.1"/>
    <property type="molecule type" value="Genomic_DNA"/>
</dbReference>
<dbReference type="RefSeq" id="WP_055429948.1">
    <property type="nucleotide sequence ID" value="NZ_CP015105.1"/>
</dbReference>
<protein>
    <submittedName>
        <fullName evidence="4">Uncharacterized protein</fullName>
    </submittedName>
</protein>
<evidence type="ECO:0000313" key="4">
    <source>
        <dbReference type="EMBL" id="KQH81880.1"/>
    </source>
</evidence>
<name>A0A0Q2UMI7_9EURY</name>
<keyword evidence="2" id="KW-0812">Transmembrane</keyword>
<reference evidence="4 6" key="1">
    <citation type="submission" date="2015-08" db="EMBL/GenBank/DDBJ databases">
        <title>Thermococcus thioreducens DSM 14981 genome sequencing.</title>
        <authorList>
            <person name="Hong S.-J."/>
            <person name="Kim M.-C."/>
            <person name="Shin J.-H."/>
        </authorList>
    </citation>
    <scope>NUCLEOTIDE SEQUENCE [LARGE SCALE GENOMIC DNA]</scope>
    <source>
        <strain evidence="4 6">DSM 14981</strain>
    </source>
</reference>
<dbReference type="OrthoDB" id="99172at2157"/>
<feature type="compositionally biased region" description="Basic residues" evidence="1">
    <location>
        <begin position="213"/>
        <end position="227"/>
    </location>
</feature>
<evidence type="ECO:0000313" key="6">
    <source>
        <dbReference type="Proteomes" id="UP000051862"/>
    </source>
</evidence>
<dbReference type="Proteomes" id="UP000051862">
    <property type="component" value="Unassembled WGS sequence"/>
</dbReference>
<dbReference type="PATRIC" id="fig|277988.4.peg.1903"/>
<dbReference type="AlphaFoldDB" id="A0A0Q2UMI7"/>